<evidence type="ECO:0000256" key="6">
    <source>
        <dbReference type="ARBA" id="ARBA00023002"/>
    </source>
</evidence>
<comment type="similarity">
    <text evidence="2 8">Belongs to the FMO family.</text>
</comment>
<reference evidence="10 12" key="2">
    <citation type="journal article" date="2018" name="Genome Res.">
        <title>The genomic architecture and molecular evolution of ant odorant receptors.</title>
        <authorList>
            <person name="McKenzie S.K."/>
            <person name="Kronauer D.J.C."/>
        </authorList>
    </citation>
    <scope>NUCLEOTIDE SEQUENCE [LARGE SCALE GENOMIC DNA]</scope>
    <source>
        <strain evidence="10">Clonal line C1</strain>
    </source>
</reference>
<evidence type="ECO:0000256" key="3">
    <source>
        <dbReference type="ARBA" id="ARBA00022630"/>
    </source>
</evidence>
<keyword evidence="3 8" id="KW-0285">Flavoprotein</keyword>
<dbReference type="STRING" id="2015173.A0A026WCM2"/>
<keyword evidence="7 8" id="KW-0503">Monooxygenase</keyword>
<evidence type="ECO:0000313" key="9">
    <source>
        <dbReference type="EMBL" id="EZA52799.1"/>
    </source>
</evidence>
<dbReference type="GO" id="GO:0004499">
    <property type="term" value="F:N,N-dimethylaniline monooxygenase activity"/>
    <property type="evidence" value="ECO:0007669"/>
    <property type="project" value="InterPro"/>
</dbReference>
<keyword evidence="6 8" id="KW-0560">Oxidoreductase</keyword>
<dbReference type="PIRSF" id="PIRSF000332">
    <property type="entry name" value="FMO"/>
    <property type="match status" value="1"/>
</dbReference>
<evidence type="ECO:0000256" key="2">
    <source>
        <dbReference type="ARBA" id="ARBA00009183"/>
    </source>
</evidence>
<dbReference type="EMBL" id="QOIP01000009">
    <property type="protein sequence ID" value="RLU18448.1"/>
    <property type="molecule type" value="Genomic_DNA"/>
</dbReference>
<dbReference type="PRINTS" id="PR00370">
    <property type="entry name" value="FMOXYGENASE"/>
</dbReference>
<comment type="cofactor">
    <cofactor evidence="1 8">
        <name>FAD</name>
        <dbReference type="ChEBI" id="CHEBI:57692"/>
    </cofactor>
</comment>
<gene>
    <name evidence="10" type="ORF">DMN91_008805</name>
    <name evidence="9" type="ORF">X777_08514</name>
</gene>
<reference evidence="9 11" key="1">
    <citation type="journal article" date="2014" name="Curr. Biol.">
        <title>The genome of the clonal raider ant Cerapachys biroi.</title>
        <authorList>
            <person name="Oxley P.R."/>
            <person name="Ji L."/>
            <person name="Fetter-Pruneda I."/>
            <person name="McKenzie S.K."/>
            <person name="Li C."/>
            <person name="Hu H."/>
            <person name="Zhang G."/>
            <person name="Kronauer D.J."/>
        </authorList>
    </citation>
    <scope>NUCLEOTIDE SEQUENCE [LARGE SCALE GENOMIC DNA]</scope>
</reference>
<dbReference type="Pfam" id="PF00743">
    <property type="entry name" value="FMO-like"/>
    <property type="match status" value="2"/>
</dbReference>
<proteinExistence type="inferred from homology"/>
<organism evidence="9 11">
    <name type="scientific">Ooceraea biroi</name>
    <name type="common">Clonal raider ant</name>
    <name type="synonym">Cerapachys biroi</name>
    <dbReference type="NCBI Taxonomy" id="2015173"/>
    <lineage>
        <taxon>Eukaryota</taxon>
        <taxon>Metazoa</taxon>
        <taxon>Ecdysozoa</taxon>
        <taxon>Arthropoda</taxon>
        <taxon>Hexapoda</taxon>
        <taxon>Insecta</taxon>
        <taxon>Pterygota</taxon>
        <taxon>Neoptera</taxon>
        <taxon>Endopterygota</taxon>
        <taxon>Hymenoptera</taxon>
        <taxon>Apocrita</taxon>
        <taxon>Aculeata</taxon>
        <taxon>Formicoidea</taxon>
        <taxon>Formicidae</taxon>
        <taxon>Dorylinae</taxon>
        <taxon>Ooceraea</taxon>
    </lineage>
</organism>
<dbReference type="EC" id="1.-.-.-" evidence="8"/>
<dbReference type="InterPro" id="IPR036188">
    <property type="entry name" value="FAD/NAD-bd_sf"/>
</dbReference>
<dbReference type="FunFam" id="3.50.50.60:FF:000138">
    <property type="entry name" value="Flavin-containing monooxygenase"/>
    <property type="match status" value="1"/>
</dbReference>
<dbReference type="GO" id="GO:0050661">
    <property type="term" value="F:NADP binding"/>
    <property type="evidence" value="ECO:0007669"/>
    <property type="project" value="InterPro"/>
</dbReference>
<name>A0A026WCM2_OOCBI</name>
<dbReference type="Proteomes" id="UP000279307">
    <property type="component" value="Chromosome 9"/>
</dbReference>
<dbReference type="OrthoDB" id="66881at2759"/>
<dbReference type="InterPro" id="IPR020946">
    <property type="entry name" value="Flavin_mOase-like"/>
</dbReference>
<dbReference type="SUPFAM" id="SSF51905">
    <property type="entry name" value="FAD/NAD(P)-binding domain"/>
    <property type="match status" value="2"/>
</dbReference>
<dbReference type="Proteomes" id="UP000053097">
    <property type="component" value="Unassembled WGS sequence"/>
</dbReference>
<evidence type="ECO:0000256" key="8">
    <source>
        <dbReference type="RuleBase" id="RU361177"/>
    </source>
</evidence>
<evidence type="ECO:0000313" key="12">
    <source>
        <dbReference type="Proteomes" id="UP000279307"/>
    </source>
</evidence>
<dbReference type="OMA" id="LYQHVVW"/>
<evidence type="ECO:0000256" key="7">
    <source>
        <dbReference type="ARBA" id="ARBA00023033"/>
    </source>
</evidence>
<dbReference type="Gene3D" id="3.50.50.60">
    <property type="entry name" value="FAD/NAD(P)-binding domain"/>
    <property type="match status" value="2"/>
</dbReference>
<dbReference type="InterPro" id="IPR000960">
    <property type="entry name" value="Flavin_mOase"/>
</dbReference>
<dbReference type="AlphaFoldDB" id="A0A026WCM2"/>
<evidence type="ECO:0000256" key="5">
    <source>
        <dbReference type="ARBA" id="ARBA00022857"/>
    </source>
</evidence>
<dbReference type="GO" id="GO:0050660">
    <property type="term" value="F:flavin adenine dinucleotide binding"/>
    <property type="evidence" value="ECO:0007669"/>
    <property type="project" value="InterPro"/>
</dbReference>
<dbReference type="PANTHER" id="PTHR23023">
    <property type="entry name" value="DIMETHYLANILINE MONOOXYGENASE"/>
    <property type="match status" value="1"/>
</dbReference>
<dbReference type="InterPro" id="IPR050346">
    <property type="entry name" value="FMO-like"/>
</dbReference>
<protein>
    <recommendedName>
        <fullName evidence="8">Flavin-containing monooxygenase</fullName>
        <ecNumber evidence="8">1.-.-.-</ecNumber>
    </recommendedName>
</protein>
<evidence type="ECO:0000256" key="4">
    <source>
        <dbReference type="ARBA" id="ARBA00022827"/>
    </source>
</evidence>
<evidence type="ECO:0000313" key="11">
    <source>
        <dbReference type="Proteomes" id="UP000053097"/>
    </source>
</evidence>
<keyword evidence="11" id="KW-1185">Reference proteome</keyword>
<dbReference type="EMBL" id="KK107320">
    <property type="protein sequence ID" value="EZA52799.1"/>
    <property type="molecule type" value="Genomic_DNA"/>
</dbReference>
<keyword evidence="5" id="KW-0521">NADP</keyword>
<evidence type="ECO:0000256" key="1">
    <source>
        <dbReference type="ARBA" id="ARBA00001974"/>
    </source>
</evidence>
<reference evidence="10" key="3">
    <citation type="submission" date="2018-07" db="EMBL/GenBank/DDBJ databases">
        <authorList>
            <person name="Mckenzie S.K."/>
            <person name="Kronauer D.J.C."/>
        </authorList>
    </citation>
    <scope>NUCLEOTIDE SEQUENCE</scope>
    <source>
        <strain evidence="10">Clonal line C1</strain>
    </source>
</reference>
<evidence type="ECO:0000313" key="10">
    <source>
        <dbReference type="EMBL" id="RLU18448.1"/>
    </source>
</evidence>
<sequence length="426" mass="48070">MADQEKKKVCVIGAGAAGLCAARHLAANAKFEVTVYEQTNEVGGTWVYKEQVGLDENGLPIHSSMYKNMRTNLPVQIMNFPDYIMMHAQQPSCLGHQEILNYLKDYATHFDINRYIQFETNVEHVKVETSSNGQDIWLVEVKKLKTGETELGYFDAVMVCNGHYFEPNIPSIAGIETFSGTVLHSHSYRKPDVFSGKTVLVLGAASSGTDIALELSNYATRVYVSSNYKKRAGPLPENLEQVMGVVCVHESTFYLRDATTVEAVDAFICCTGYKYSFPFLDENCGIHVDDNYVSPLYKHLVNIEHSTMCIVGIPTIVLPFPMFHMQVQYFLALLEGHAVLPVKSEMLEDSACKTLRKKHAHKLMDSQWEYNDSLAIVAGVDRLPLFYKLGYTEWAQQRDRNLLRYKDSRFVISDNGQNVEVTLPEL</sequence>
<accession>A0A026WCM2</accession>
<keyword evidence="4 8" id="KW-0274">FAD</keyword>